<dbReference type="Proteomes" id="UP001430356">
    <property type="component" value="Unassembled WGS sequence"/>
</dbReference>
<evidence type="ECO:0000256" key="1">
    <source>
        <dbReference type="SAM" id="MobiDB-lite"/>
    </source>
</evidence>
<sequence length="1254" mass="129475">MMMRPVQQRRMRRGCDFVLIDVPVLDSPEWSDEDQIDMRRTPPHMRAAAAAQAAAAAARQLPYRGMFSPAALMPPMGRFASPMMVQSVAPPQAGFNHPGSYEAAARRHHGRGGANAAIAANRIARHERRARGGGVGFGDVCDDRTTAAAAATATRVCSGAAWSDTDGGGSSRGDDEEEAEEEDEEQEEEDSGAVSPLQPGIGSFAVPHTHSRFRFHGGSLFFHTSRHAGLDAGREDEDEDEAVATSDDSSDESRHSRDSTSSSSFGVQRHGSIGFSSHDHTHIGVAVDGDGHGLQQRRRPPAPSYGGEPAPSLVAGGLPQPPSEHAAARPGLLTTTTVSAAPSIFRTFFDDEDGDEDGGNGSRVGGCVYGPSHHHHGDSVSASHRNGAAPPSMMVSAFPMPAAVAAVAVVGAADAAAGGATASAVVPFSYGRQTDTVTHTATGTESNSGNQTDTVTMGGDAAQPHHHHHGAFSNKRQGSFLMAMEEVPHDAPRTNAALPRSPNPAAVSVEAPHRYGGDMSTGQHDANSRPSRRSPTGLRERASGQPRAGLHGASAEAAHPFWRDGSPAAPSGLGERRRRTTPGDRGGADDRGCDEESWAQEQRSRFQESVYSRRHGARGGDAVEVSRDEESGFFYPGAAWARAPQHTGVPLSAAPAPPSLSSKMSPNERANFRHRIAPRGQATAALPPAPTSSSTTSRRGSAAVDGVVLSPELVGVHGRSSGGFVGAVAGAGERDEYGLLAWAGGSPLRSSGGVADAAGSDGGAEVVVVAGQSSASRSGAVGTAAQPLSAKAARRVSHGGASPHTAVVTIVDGADISAAVQAHHTSHVSTPAASSTTQDAHSRPRSPSTTASLLFPAAYSMVAVMAGTAGSSTTTQSGSVAWRTSSEADAVRTARANSLYQNDDYCLLNSFRGGVPLASSTTRSGGDDGASDGRAPLSPWPMPPGSPRAGVHMMGDDQRRLSGSSAGDGAHHNYPTSLSTPTCGQQQQQQQQRPVLPPVSGKAAPLHASVPALASQPAAPRAAPATPSSRGAVHPEHVSAPDSLEDDYELLSLEDEVVIVATAAGGCGDGLATFAPRSVPAAARKVGVVRSTVDEVCDGGDSIENSSRRQRSTSIVSAEEVQAPRAVRGTTQRHRGGHGLLQDKATSRSFSPNKVDGGSKAKRSPLANGRASAPGLTPSLSATAFIAPPISIDGSSQPPPSLSTPVLPLPTSLHSSEQRDRRRITGGATAQPRSPRNSSRASQRLKTFAKRMTS</sequence>
<feature type="region of interest" description="Disordered" evidence="1">
    <location>
        <begin position="1098"/>
        <end position="1177"/>
    </location>
</feature>
<feature type="compositionally biased region" description="Polar residues" evidence="1">
    <location>
        <begin position="438"/>
        <end position="455"/>
    </location>
</feature>
<feature type="region of interest" description="Disordered" evidence="1">
    <location>
        <begin position="821"/>
        <end position="849"/>
    </location>
</feature>
<feature type="region of interest" description="Disordered" evidence="1">
    <location>
        <begin position="158"/>
        <end position="205"/>
    </location>
</feature>
<organism evidence="2 3">
    <name type="scientific">Novymonas esmeraldas</name>
    <dbReference type="NCBI Taxonomy" id="1808958"/>
    <lineage>
        <taxon>Eukaryota</taxon>
        <taxon>Discoba</taxon>
        <taxon>Euglenozoa</taxon>
        <taxon>Kinetoplastea</taxon>
        <taxon>Metakinetoplastina</taxon>
        <taxon>Trypanosomatida</taxon>
        <taxon>Trypanosomatidae</taxon>
        <taxon>Novymonas</taxon>
    </lineage>
</organism>
<feature type="compositionally biased region" description="Acidic residues" evidence="1">
    <location>
        <begin position="174"/>
        <end position="191"/>
    </location>
</feature>
<feature type="region of interest" description="Disordered" evidence="1">
    <location>
        <begin position="231"/>
        <end position="327"/>
    </location>
</feature>
<proteinExistence type="predicted"/>
<dbReference type="EMBL" id="JAECZO010000096">
    <property type="protein sequence ID" value="KAK7197145.1"/>
    <property type="molecule type" value="Genomic_DNA"/>
</dbReference>
<feature type="compositionally biased region" description="Polar residues" evidence="1">
    <location>
        <begin position="520"/>
        <end position="529"/>
    </location>
</feature>
<dbReference type="AlphaFoldDB" id="A0AAW0ETS5"/>
<protein>
    <submittedName>
        <fullName evidence="2">Uncharacterized protein</fullName>
    </submittedName>
</protein>
<feature type="region of interest" description="Disordered" evidence="1">
    <location>
        <begin position="350"/>
        <end position="387"/>
    </location>
</feature>
<keyword evidence="3" id="KW-1185">Reference proteome</keyword>
<feature type="compositionally biased region" description="Polar residues" evidence="1">
    <location>
        <begin position="827"/>
        <end position="849"/>
    </location>
</feature>
<feature type="compositionally biased region" description="Low complexity" evidence="1">
    <location>
        <begin position="1203"/>
        <end position="1215"/>
    </location>
</feature>
<evidence type="ECO:0000313" key="2">
    <source>
        <dbReference type="EMBL" id="KAK7197145.1"/>
    </source>
</evidence>
<reference evidence="2 3" key="1">
    <citation type="journal article" date="2021" name="MBio">
        <title>A New Model Trypanosomatid, Novymonas esmeraldas: Genomic Perception of Its 'Candidatus Pandoraea novymonadis' Endosymbiont.</title>
        <authorList>
            <person name="Zakharova A."/>
            <person name="Saura A."/>
            <person name="Butenko A."/>
            <person name="Podesvova L."/>
            <person name="Warmusova S."/>
            <person name="Kostygov A.Y."/>
            <person name="Nenarokova A."/>
            <person name="Lukes J."/>
            <person name="Opperdoes F.R."/>
            <person name="Yurchenko V."/>
        </authorList>
    </citation>
    <scope>NUCLEOTIDE SEQUENCE [LARGE SCALE GENOMIC DNA]</scope>
    <source>
        <strain evidence="2 3">E262AT.01</strain>
    </source>
</reference>
<feature type="region of interest" description="Disordered" evidence="1">
    <location>
        <begin position="492"/>
        <end position="624"/>
    </location>
</feature>
<comment type="caution">
    <text evidence="2">The sequence shown here is derived from an EMBL/GenBank/DDBJ whole genome shotgun (WGS) entry which is preliminary data.</text>
</comment>
<feature type="compositionally biased region" description="Polar residues" evidence="1">
    <location>
        <begin position="974"/>
        <end position="984"/>
    </location>
</feature>
<feature type="region of interest" description="Disordered" evidence="1">
    <location>
        <begin position="438"/>
        <end position="473"/>
    </location>
</feature>
<evidence type="ECO:0000313" key="3">
    <source>
        <dbReference type="Proteomes" id="UP001430356"/>
    </source>
</evidence>
<feature type="region of interest" description="Disordered" evidence="1">
    <location>
        <begin position="1189"/>
        <end position="1254"/>
    </location>
</feature>
<feature type="compositionally biased region" description="Low complexity" evidence="1">
    <location>
        <begin position="682"/>
        <end position="697"/>
    </location>
</feature>
<feature type="compositionally biased region" description="Polar residues" evidence="1">
    <location>
        <begin position="1231"/>
        <end position="1245"/>
    </location>
</feature>
<name>A0AAW0ETS5_9TRYP</name>
<gene>
    <name evidence="2" type="ORF">NESM_000659700</name>
</gene>
<accession>A0AAW0ETS5</accession>
<feature type="compositionally biased region" description="Low complexity" evidence="1">
    <location>
        <begin position="1011"/>
        <end position="1032"/>
    </location>
</feature>
<feature type="compositionally biased region" description="Gly residues" evidence="1">
    <location>
        <begin position="359"/>
        <end position="368"/>
    </location>
</feature>
<feature type="region of interest" description="Disordered" evidence="1">
    <location>
        <begin position="918"/>
        <end position="1042"/>
    </location>
</feature>
<feature type="region of interest" description="Disordered" evidence="1">
    <location>
        <begin position="678"/>
        <end position="703"/>
    </location>
</feature>